<dbReference type="HOGENOM" id="CLU_014815_2_0_1"/>
<evidence type="ECO:0000256" key="9">
    <source>
        <dbReference type="ARBA" id="ARBA00023125"/>
    </source>
</evidence>
<dbReference type="FunFam" id="3.40.50.410:FF:000080">
    <property type="entry name" value="X-ray repair-complementing defective repair in Chinese hamster cells 6"/>
    <property type="match status" value="1"/>
</dbReference>
<accession>T1FUD3</accession>
<dbReference type="FunCoup" id="T1FUD3">
    <property type="interactions" value="1549"/>
</dbReference>
<keyword evidence="6" id="KW-0378">Hydrolase</keyword>
<feature type="region of interest" description="Disordered" evidence="14">
    <location>
        <begin position="520"/>
        <end position="549"/>
    </location>
</feature>
<keyword evidence="7" id="KW-0347">Helicase</keyword>
<dbReference type="InterPro" id="IPR036361">
    <property type="entry name" value="SAP_dom_sf"/>
</dbReference>
<keyword evidence="5" id="KW-0227">DNA damage</keyword>
<keyword evidence="8" id="KW-0067">ATP-binding</keyword>
<evidence type="ECO:0000256" key="1">
    <source>
        <dbReference type="ARBA" id="ARBA00004123"/>
    </source>
</evidence>
<dbReference type="OMA" id="FWANVKH"/>
<dbReference type="STRING" id="6412.T1FUD3"/>
<evidence type="ECO:0000256" key="14">
    <source>
        <dbReference type="SAM" id="MobiDB-lite"/>
    </source>
</evidence>
<dbReference type="PANTHER" id="PTHR12604:SF2">
    <property type="entry name" value="X-RAY REPAIR CROSS-COMPLEMENTING PROTEIN 6"/>
    <property type="match status" value="1"/>
</dbReference>
<dbReference type="PROSITE" id="PS50234">
    <property type="entry name" value="VWFA"/>
    <property type="match status" value="1"/>
</dbReference>
<dbReference type="InterPro" id="IPR005160">
    <property type="entry name" value="Ku_C"/>
</dbReference>
<dbReference type="SMART" id="SM00559">
    <property type="entry name" value="Ku78"/>
    <property type="match status" value="1"/>
</dbReference>
<reference evidence="18" key="1">
    <citation type="submission" date="2012-12" db="EMBL/GenBank/DDBJ databases">
        <authorList>
            <person name="Hellsten U."/>
            <person name="Grimwood J."/>
            <person name="Chapman J.A."/>
            <person name="Shapiro H."/>
            <person name="Aerts A."/>
            <person name="Otillar R.P."/>
            <person name="Terry A.Y."/>
            <person name="Boore J.L."/>
            <person name="Simakov O."/>
            <person name="Marletaz F."/>
            <person name="Cho S.-J."/>
            <person name="Edsinger-Gonzales E."/>
            <person name="Havlak P."/>
            <person name="Kuo D.-H."/>
            <person name="Larsson T."/>
            <person name="Lv J."/>
            <person name="Arendt D."/>
            <person name="Savage R."/>
            <person name="Osoegawa K."/>
            <person name="de Jong P."/>
            <person name="Lindberg D.R."/>
            <person name="Seaver E.C."/>
            <person name="Weisblat D.A."/>
            <person name="Putnam N.H."/>
            <person name="Grigoriev I.V."/>
            <person name="Rokhsar D.S."/>
        </authorList>
    </citation>
    <scope>NUCLEOTIDE SEQUENCE</scope>
</reference>
<evidence type="ECO:0000256" key="11">
    <source>
        <dbReference type="ARBA" id="ARBA00023204"/>
    </source>
</evidence>
<dbReference type="GO" id="GO:0003678">
    <property type="term" value="F:DNA helicase activity"/>
    <property type="evidence" value="ECO:0007669"/>
    <property type="project" value="UniProtKB-EC"/>
</dbReference>
<dbReference type="EMBL" id="KB097106">
    <property type="protein sequence ID" value="ESN99570.1"/>
    <property type="molecule type" value="Genomic_DNA"/>
</dbReference>
<dbReference type="GeneID" id="20212429"/>
<comment type="catalytic activity">
    <reaction evidence="13">
        <text>ATP + H2O = ADP + phosphate + H(+)</text>
        <dbReference type="Rhea" id="RHEA:13065"/>
        <dbReference type="ChEBI" id="CHEBI:15377"/>
        <dbReference type="ChEBI" id="CHEBI:15378"/>
        <dbReference type="ChEBI" id="CHEBI:30616"/>
        <dbReference type="ChEBI" id="CHEBI:43474"/>
        <dbReference type="ChEBI" id="CHEBI:456216"/>
        <dbReference type="EC" id="3.6.4.12"/>
    </reaction>
</comment>
<dbReference type="GO" id="GO:0005524">
    <property type="term" value="F:ATP binding"/>
    <property type="evidence" value="ECO:0007669"/>
    <property type="project" value="UniProtKB-KW"/>
</dbReference>
<dbReference type="FunFam" id="2.40.290.10:FF:000001">
    <property type="entry name" value="X-ray repair cross complementing 6"/>
    <property type="match status" value="1"/>
</dbReference>
<dbReference type="InterPro" id="IPR047087">
    <property type="entry name" value="KU70_core_dom"/>
</dbReference>
<evidence type="ECO:0000313" key="18">
    <source>
        <dbReference type="Proteomes" id="UP000015101"/>
    </source>
</evidence>
<dbReference type="OrthoDB" id="3249161at2759"/>
<dbReference type="EC" id="3.6.4.12" evidence="3"/>
<proteinExistence type="inferred from homology"/>
<reference evidence="16 18" key="2">
    <citation type="journal article" date="2013" name="Nature">
        <title>Insights into bilaterian evolution from three spiralian genomes.</title>
        <authorList>
            <person name="Simakov O."/>
            <person name="Marletaz F."/>
            <person name="Cho S.J."/>
            <person name="Edsinger-Gonzales E."/>
            <person name="Havlak P."/>
            <person name="Hellsten U."/>
            <person name="Kuo D.H."/>
            <person name="Larsson T."/>
            <person name="Lv J."/>
            <person name="Arendt D."/>
            <person name="Savage R."/>
            <person name="Osoegawa K."/>
            <person name="de Jong P."/>
            <person name="Grimwood J."/>
            <person name="Chapman J.A."/>
            <person name="Shapiro H."/>
            <person name="Aerts A."/>
            <person name="Otillar R.P."/>
            <person name="Terry A.Y."/>
            <person name="Boore J.L."/>
            <person name="Grigoriev I.V."/>
            <person name="Lindberg D.R."/>
            <person name="Seaver E.C."/>
            <person name="Weisblat D.A."/>
            <person name="Putnam N.H."/>
            <person name="Rokhsar D.S."/>
        </authorList>
    </citation>
    <scope>NUCLEOTIDE SEQUENCE</scope>
</reference>
<evidence type="ECO:0000256" key="8">
    <source>
        <dbReference type="ARBA" id="ARBA00022840"/>
    </source>
</evidence>
<dbReference type="KEGG" id="hro:HELRODRAFT_192857"/>
<keyword evidence="11" id="KW-0234">DNA repair</keyword>
<evidence type="ECO:0000256" key="2">
    <source>
        <dbReference type="ARBA" id="ARBA00005240"/>
    </source>
</evidence>
<reference evidence="17" key="3">
    <citation type="submission" date="2015-06" db="UniProtKB">
        <authorList>
            <consortium name="EnsemblMetazoa"/>
        </authorList>
    </citation>
    <scope>IDENTIFICATION</scope>
</reference>
<dbReference type="InterPro" id="IPR016194">
    <property type="entry name" value="SPOC-like_C_dom_sf"/>
</dbReference>
<dbReference type="Pfam" id="PF02735">
    <property type="entry name" value="Ku"/>
    <property type="match status" value="1"/>
</dbReference>
<dbReference type="InterPro" id="IPR005161">
    <property type="entry name" value="Ku_N"/>
</dbReference>
<evidence type="ECO:0000313" key="17">
    <source>
        <dbReference type="EnsemblMetazoa" id="HelroP192857"/>
    </source>
</evidence>
<dbReference type="AlphaFoldDB" id="T1FUD3"/>
<dbReference type="Gene3D" id="4.10.970.10">
    <property type="entry name" value="Ku70, bridge and pillars"/>
    <property type="match status" value="1"/>
</dbReference>
<dbReference type="SUPFAM" id="SSF53300">
    <property type="entry name" value="vWA-like"/>
    <property type="match status" value="1"/>
</dbReference>
<dbReference type="InterPro" id="IPR006165">
    <property type="entry name" value="Ku70"/>
</dbReference>
<name>T1FUD3_HELRO</name>
<dbReference type="SUPFAM" id="SSF100939">
    <property type="entry name" value="SPOC domain-like"/>
    <property type="match status" value="1"/>
</dbReference>
<dbReference type="CTD" id="20212429"/>
<dbReference type="GO" id="GO:0016787">
    <property type="term" value="F:hydrolase activity"/>
    <property type="evidence" value="ECO:0007669"/>
    <property type="project" value="UniProtKB-KW"/>
</dbReference>
<dbReference type="Gene3D" id="1.10.1600.10">
    <property type="match status" value="1"/>
</dbReference>
<dbReference type="RefSeq" id="XP_009022335.1">
    <property type="nucleotide sequence ID" value="XM_009024087.1"/>
</dbReference>
<dbReference type="GO" id="GO:0000723">
    <property type="term" value="P:telomere maintenance"/>
    <property type="evidence" value="ECO:0000318"/>
    <property type="project" value="GO_Central"/>
</dbReference>
<dbReference type="PIRSF" id="PIRSF003033">
    <property type="entry name" value="Ku70"/>
    <property type="match status" value="1"/>
</dbReference>
<dbReference type="PANTHER" id="PTHR12604">
    <property type="entry name" value="KU AUTOANTIGEN DNA HELICASE"/>
    <property type="match status" value="1"/>
</dbReference>
<dbReference type="Gene3D" id="3.40.50.410">
    <property type="entry name" value="von Willebrand factor, type A domain"/>
    <property type="match status" value="1"/>
</dbReference>
<dbReference type="Gene3D" id="1.10.720.30">
    <property type="entry name" value="SAP domain"/>
    <property type="match status" value="1"/>
</dbReference>
<gene>
    <name evidence="17" type="primary">20212429</name>
    <name evidence="16" type="ORF">HELRODRAFT_192857</name>
</gene>
<evidence type="ECO:0000259" key="15">
    <source>
        <dbReference type="PROSITE" id="PS50234"/>
    </source>
</evidence>
<dbReference type="InterPro" id="IPR027388">
    <property type="entry name" value="Ku70_bridge/pillars_dom_sf"/>
</dbReference>
<dbReference type="GO" id="GO:0043564">
    <property type="term" value="C:Ku70:Ku80 complex"/>
    <property type="evidence" value="ECO:0000318"/>
    <property type="project" value="GO_Central"/>
</dbReference>
<feature type="domain" description="VWFA" evidence="15">
    <location>
        <begin position="29"/>
        <end position="232"/>
    </location>
</feature>
<dbReference type="EnsemblMetazoa" id="HelroT192857">
    <property type="protein sequence ID" value="HelroP192857"/>
    <property type="gene ID" value="HelroG192857"/>
</dbReference>
<sequence>MDEFNFNLSDNEDEEDQAPSHRFHTNREAIIFLIDASKPMFEKKDDESPFETCLKCAKSVMQNKIIQNDKDLIGIVLFATEKSTNEVDFKHIYMLQGLDQPGAEKILELEKLIDSLDTEESKYGHSNDYLLSDALWTCLNMFSQCKVKLQNKKILLFTNNDNPHSDDEQHKKQALSRVDDLKQNNIELVLMHINKPQHQFDVRLFYKSILNDEESSELPDPSERFEELLTRVRIKSHTKRMLQQVPFVISPDLSMAVGVYNLSQACHKPAPIKLYKKTNEEVKTVCKTFLKENGELLSTQDMKKCVEIANTKVCFEMDEIVTMKTFDNPGLYLIGFKKKSLIKPYFHIRPAQFIYPDEKTAPGSTTLFVALLKKCTDLSMVIICRYIPRKNTPPKFVALWPQEEEMDENKVQLTPPGFHIIFLPYADDFRKVNFEEDALRATAAQVDKAKELVKKLQFQFNSDSFENPQLQQYYNNVEAMALARDCPEEISDFTQPDEEKIEKRAGKLIKEFKELVQMDKRSTTAANKKKNAPNAVGGGKTSKHDDELDVEKEARNGKLNRLTVPILKECIKKLNIKSTGTKKAELIEAINEHFGI</sequence>
<dbReference type="GO" id="GO:0042162">
    <property type="term" value="F:telomeric DNA binding"/>
    <property type="evidence" value="ECO:0000318"/>
    <property type="project" value="GO_Central"/>
</dbReference>
<evidence type="ECO:0000256" key="5">
    <source>
        <dbReference type="ARBA" id="ARBA00022763"/>
    </source>
</evidence>
<organism evidence="17 18">
    <name type="scientific">Helobdella robusta</name>
    <name type="common">Californian leech</name>
    <dbReference type="NCBI Taxonomy" id="6412"/>
    <lineage>
        <taxon>Eukaryota</taxon>
        <taxon>Metazoa</taxon>
        <taxon>Spiralia</taxon>
        <taxon>Lophotrochozoa</taxon>
        <taxon>Annelida</taxon>
        <taxon>Clitellata</taxon>
        <taxon>Hirudinea</taxon>
        <taxon>Rhynchobdellida</taxon>
        <taxon>Glossiphoniidae</taxon>
        <taxon>Helobdella</taxon>
    </lineage>
</organism>
<keyword evidence="18" id="KW-1185">Reference proteome</keyword>
<dbReference type="EMBL" id="AMQM01005815">
    <property type="status" value="NOT_ANNOTATED_CDS"/>
    <property type="molecule type" value="Genomic_DNA"/>
</dbReference>
<evidence type="ECO:0000256" key="10">
    <source>
        <dbReference type="ARBA" id="ARBA00023172"/>
    </source>
</evidence>
<keyword evidence="12" id="KW-0539">Nucleus</keyword>
<dbReference type="SUPFAM" id="SSF68906">
    <property type="entry name" value="SAP domain"/>
    <property type="match status" value="1"/>
</dbReference>
<dbReference type="CDD" id="cd01458">
    <property type="entry name" value="vWA_ku"/>
    <property type="match status" value="1"/>
</dbReference>
<dbReference type="InParanoid" id="T1FUD3"/>
<keyword evidence="9" id="KW-0238">DNA-binding</keyword>
<evidence type="ECO:0000256" key="12">
    <source>
        <dbReference type="ARBA" id="ARBA00023242"/>
    </source>
</evidence>
<comment type="similarity">
    <text evidence="2">Belongs to the ku70 family.</text>
</comment>
<keyword evidence="10" id="KW-0233">DNA recombination</keyword>
<evidence type="ECO:0000313" key="16">
    <source>
        <dbReference type="EMBL" id="ESN99570.1"/>
    </source>
</evidence>
<dbReference type="GO" id="GO:0006310">
    <property type="term" value="P:DNA recombination"/>
    <property type="evidence" value="ECO:0007669"/>
    <property type="project" value="UniProtKB-KW"/>
</dbReference>
<keyword evidence="4" id="KW-0547">Nucleotide-binding</keyword>
<dbReference type="FunFam" id="1.10.720.30:FF:000007">
    <property type="entry name" value="X-ray repair cross complementing 6"/>
    <property type="match status" value="1"/>
</dbReference>
<evidence type="ECO:0000256" key="7">
    <source>
        <dbReference type="ARBA" id="ARBA00022806"/>
    </source>
</evidence>
<dbReference type="Proteomes" id="UP000015101">
    <property type="component" value="Unassembled WGS sequence"/>
</dbReference>
<dbReference type="Pfam" id="PF03731">
    <property type="entry name" value="Ku_N"/>
    <property type="match status" value="1"/>
</dbReference>
<dbReference type="InterPro" id="IPR036465">
    <property type="entry name" value="vWFA_dom_sf"/>
</dbReference>
<dbReference type="Gene3D" id="2.40.290.10">
    <property type="match status" value="1"/>
</dbReference>
<evidence type="ECO:0000256" key="4">
    <source>
        <dbReference type="ARBA" id="ARBA00022741"/>
    </source>
</evidence>
<dbReference type="Pfam" id="PF03730">
    <property type="entry name" value="Ku_C"/>
    <property type="match status" value="1"/>
</dbReference>
<feature type="region of interest" description="Disordered" evidence="14">
    <location>
        <begin position="1"/>
        <end position="21"/>
    </location>
</feature>
<evidence type="ECO:0000256" key="3">
    <source>
        <dbReference type="ARBA" id="ARBA00012551"/>
    </source>
</evidence>
<protein>
    <recommendedName>
        <fullName evidence="3">DNA helicase</fullName>
        <ecNumber evidence="3">3.6.4.12</ecNumber>
    </recommendedName>
</protein>
<evidence type="ECO:0000256" key="6">
    <source>
        <dbReference type="ARBA" id="ARBA00022801"/>
    </source>
</evidence>
<dbReference type="InterPro" id="IPR002035">
    <property type="entry name" value="VWF_A"/>
</dbReference>
<dbReference type="InterPro" id="IPR006164">
    <property type="entry name" value="DNA_bd_Ku70/Ku80"/>
</dbReference>
<dbReference type="eggNOG" id="KOG2327">
    <property type="taxonomic scope" value="Eukaryota"/>
</dbReference>
<comment type="subcellular location">
    <subcellularLocation>
        <location evidence="1">Nucleus</location>
    </subcellularLocation>
</comment>
<dbReference type="GO" id="GO:0006303">
    <property type="term" value="P:double-strand break repair via nonhomologous end joining"/>
    <property type="evidence" value="ECO:0000318"/>
    <property type="project" value="GO_Central"/>
</dbReference>
<dbReference type="CDD" id="cd00788">
    <property type="entry name" value="KU70"/>
    <property type="match status" value="1"/>
</dbReference>
<dbReference type="FunFam" id="4.10.970.10:FF:000001">
    <property type="entry name" value="X-ray repair cross-complementing protein 6 isoform X1"/>
    <property type="match status" value="1"/>
</dbReference>
<dbReference type="NCBIfam" id="TIGR00578">
    <property type="entry name" value="ku70"/>
    <property type="match status" value="1"/>
</dbReference>
<evidence type="ECO:0000256" key="13">
    <source>
        <dbReference type="ARBA" id="ARBA00047995"/>
    </source>
</evidence>
<dbReference type="GO" id="GO:0003684">
    <property type="term" value="F:damaged DNA binding"/>
    <property type="evidence" value="ECO:0007669"/>
    <property type="project" value="InterPro"/>
</dbReference>